<sequence>MFTAKHQESHRRKAIYKHPAARAALQRVNEWWTGVFYGNVPEIDRCGHGFVHHRNEMENDDWGNSHLDRASLFHFCQWVVTAGLWHNTGLGLLRDFHSSACYGLLQQTAIGMACYYSCAVAVLALAGPRLFVLLFAWPFVANVGFASVVNWGWHIFADPAEPANYAASTITVMDWAGDVFNEGLHLTHHLRPAAHFSEVRQLYSAQRDFYIANSSLLLSHSDPLEIWAMAMLHRWGYFAERLVDYSGQMTPQQKRAFVRFRTRPIGSKPASQLEAAAVAAAAGAAAKAAARLHLAKAAGQHALRPRAAGRVSVTAAE</sequence>
<evidence type="ECO:0000313" key="3">
    <source>
        <dbReference type="EMBL" id="WIA10019.1"/>
    </source>
</evidence>
<keyword evidence="1" id="KW-0812">Transmembrane</keyword>
<name>A0ABY8TLN1_TETOB</name>
<keyword evidence="1" id="KW-0472">Membrane</keyword>
<organism evidence="3 4">
    <name type="scientific">Tetradesmus obliquus</name>
    <name type="common">Green alga</name>
    <name type="synonym">Acutodesmus obliquus</name>
    <dbReference type="NCBI Taxonomy" id="3088"/>
    <lineage>
        <taxon>Eukaryota</taxon>
        <taxon>Viridiplantae</taxon>
        <taxon>Chlorophyta</taxon>
        <taxon>core chlorophytes</taxon>
        <taxon>Chlorophyceae</taxon>
        <taxon>CS clade</taxon>
        <taxon>Sphaeropleales</taxon>
        <taxon>Scenedesmaceae</taxon>
        <taxon>Tetradesmus</taxon>
    </lineage>
</organism>
<dbReference type="EMBL" id="CP126209">
    <property type="protein sequence ID" value="WIA10019.1"/>
    <property type="molecule type" value="Genomic_DNA"/>
</dbReference>
<keyword evidence="1" id="KW-1133">Transmembrane helix</keyword>
<feature type="domain" description="Fatty acid desaturase" evidence="2">
    <location>
        <begin position="5"/>
        <end position="209"/>
    </location>
</feature>
<dbReference type="Proteomes" id="UP001244341">
    <property type="component" value="Chromosome 2b"/>
</dbReference>
<evidence type="ECO:0000259" key="2">
    <source>
        <dbReference type="Pfam" id="PF00487"/>
    </source>
</evidence>
<keyword evidence="4" id="KW-1185">Reference proteome</keyword>
<protein>
    <recommendedName>
        <fullName evidence="2">Fatty acid desaturase domain-containing protein</fullName>
    </recommendedName>
</protein>
<accession>A0ABY8TLN1</accession>
<dbReference type="InterPro" id="IPR005804">
    <property type="entry name" value="FA_desaturase_dom"/>
</dbReference>
<reference evidence="3 4" key="1">
    <citation type="submission" date="2023-05" db="EMBL/GenBank/DDBJ databases">
        <title>A 100% complete, gapless, phased diploid assembly of the Scenedesmus obliquus UTEX 3031 genome.</title>
        <authorList>
            <person name="Biondi T.C."/>
            <person name="Hanschen E.R."/>
            <person name="Kwon T."/>
            <person name="Eng W."/>
            <person name="Kruse C.P.S."/>
            <person name="Koehler S.I."/>
            <person name="Kunde Y."/>
            <person name="Gleasner C.D."/>
            <person name="You Mak K.T."/>
            <person name="Polle J."/>
            <person name="Hovde B.T."/>
            <person name="Starkenburg S.R."/>
        </authorList>
    </citation>
    <scope>NUCLEOTIDE SEQUENCE [LARGE SCALE GENOMIC DNA]</scope>
    <source>
        <strain evidence="3 4">DOE0152z</strain>
    </source>
</reference>
<gene>
    <name evidence="3" type="ORF">OEZ85_010231</name>
</gene>
<proteinExistence type="predicted"/>
<evidence type="ECO:0000256" key="1">
    <source>
        <dbReference type="SAM" id="Phobius"/>
    </source>
</evidence>
<dbReference type="Pfam" id="PF00487">
    <property type="entry name" value="FA_desaturase"/>
    <property type="match status" value="1"/>
</dbReference>
<feature type="transmembrane region" description="Helical" evidence="1">
    <location>
        <begin position="114"/>
        <end position="140"/>
    </location>
</feature>
<dbReference type="PANTHER" id="PTHR36459:SF1">
    <property type="entry name" value="FATTY ACID DESATURASE DOMAIN-CONTAINING PROTEIN-RELATED"/>
    <property type="match status" value="1"/>
</dbReference>
<evidence type="ECO:0000313" key="4">
    <source>
        <dbReference type="Proteomes" id="UP001244341"/>
    </source>
</evidence>
<dbReference type="PANTHER" id="PTHR36459">
    <property type="entry name" value="ORF"/>
    <property type="match status" value="1"/>
</dbReference>